<dbReference type="Pfam" id="PF01613">
    <property type="entry name" value="Flavin_Reduct"/>
    <property type="match status" value="1"/>
</dbReference>
<evidence type="ECO:0000256" key="2">
    <source>
        <dbReference type="ARBA" id="ARBA00023002"/>
    </source>
</evidence>
<evidence type="ECO:0000256" key="1">
    <source>
        <dbReference type="ARBA" id="ARBA00008898"/>
    </source>
</evidence>
<feature type="domain" description="Flavin reductase like" evidence="3">
    <location>
        <begin position="14"/>
        <end position="158"/>
    </location>
</feature>
<keyword evidence="2" id="KW-0560">Oxidoreductase</keyword>
<evidence type="ECO:0000259" key="3">
    <source>
        <dbReference type="SMART" id="SM00903"/>
    </source>
</evidence>
<gene>
    <name evidence="4" type="ORF">SAMN05192534_103112</name>
</gene>
<reference evidence="4 5" key="1">
    <citation type="submission" date="2016-10" db="EMBL/GenBank/DDBJ databases">
        <authorList>
            <person name="de Groot N.N."/>
        </authorList>
    </citation>
    <scope>NUCLEOTIDE SEQUENCE [LARGE SCALE GENOMIC DNA]</scope>
    <source>
        <strain evidence="4 5">DSM 21632</strain>
    </source>
</reference>
<dbReference type="InterPro" id="IPR012349">
    <property type="entry name" value="Split_barrel_FMN-bd"/>
</dbReference>
<dbReference type="OrthoDB" id="9792858at2"/>
<dbReference type="STRING" id="568899.SAMN05192534_103112"/>
<name>A0A1G8B1T7_9BACI</name>
<dbReference type="SMART" id="SM00903">
    <property type="entry name" value="Flavin_Reduct"/>
    <property type="match status" value="1"/>
</dbReference>
<dbReference type="GO" id="GO:0042602">
    <property type="term" value="F:riboflavin reductase (NADPH) activity"/>
    <property type="evidence" value="ECO:0007669"/>
    <property type="project" value="TreeGrafter"/>
</dbReference>
<dbReference type="AlphaFoldDB" id="A0A1G8B1T7"/>
<evidence type="ECO:0000313" key="4">
    <source>
        <dbReference type="EMBL" id="SDH27094.1"/>
    </source>
</evidence>
<keyword evidence="5" id="KW-1185">Reference proteome</keyword>
<dbReference type="EMBL" id="FNDK01000003">
    <property type="protein sequence ID" value="SDH27094.1"/>
    <property type="molecule type" value="Genomic_DNA"/>
</dbReference>
<dbReference type="Gene3D" id="2.30.110.10">
    <property type="entry name" value="Electron Transport, Fmn-binding Protein, Chain A"/>
    <property type="match status" value="1"/>
</dbReference>
<dbReference type="InterPro" id="IPR002563">
    <property type="entry name" value="Flavin_Rdtase-like_dom"/>
</dbReference>
<comment type="similarity">
    <text evidence="1">Belongs to the non-flavoprotein flavin reductase family.</text>
</comment>
<dbReference type="PANTHER" id="PTHR30466:SF11">
    <property type="entry name" value="FLAVIN-DEPENDENT MONOOXYGENASE, REDUCTASE SUBUNIT HSAB"/>
    <property type="match status" value="1"/>
</dbReference>
<accession>A0A1G8B1T7</accession>
<organism evidence="4 5">
    <name type="scientific">Alteribacillus persepolensis</name>
    <dbReference type="NCBI Taxonomy" id="568899"/>
    <lineage>
        <taxon>Bacteria</taxon>
        <taxon>Bacillati</taxon>
        <taxon>Bacillota</taxon>
        <taxon>Bacilli</taxon>
        <taxon>Bacillales</taxon>
        <taxon>Bacillaceae</taxon>
        <taxon>Alteribacillus</taxon>
    </lineage>
</organism>
<protein>
    <submittedName>
        <fullName evidence="4">NADH-FMN oxidoreductase RutF, flavin reductase (DIM6/NTAB) family</fullName>
    </submittedName>
</protein>
<evidence type="ECO:0000313" key="5">
    <source>
        <dbReference type="Proteomes" id="UP000199163"/>
    </source>
</evidence>
<dbReference type="SUPFAM" id="SSF50475">
    <property type="entry name" value="FMN-binding split barrel"/>
    <property type="match status" value="1"/>
</dbReference>
<dbReference type="RefSeq" id="WP_091271716.1">
    <property type="nucleotide sequence ID" value="NZ_FNDK01000003.1"/>
</dbReference>
<dbReference type="InterPro" id="IPR050268">
    <property type="entry name" value="NADH-dep_flavin_reductase"/>
</dbReference>
<proteinExistence type="inferred from homology"/>
<dbReference type="GO" id="GO:0010181">
    <property type="term" value="F:FMN binding"/>
    <property type="evidence" value="ECO:0007669"/>
    <property type="project" value="InterPro"/>
</dbReference>
<sequence>MPTQEKVDLFKEALGNYPTGVTVVTTNTQQGEPVGLTVNSFASVSIDPLMVLWSIDHGVSSLEEFQKADGFAVHILAGEQQELCKTFASKHEDRFSTCEWNNSENNLPVIKDAFAVLQCKTFKQVEAGDHTILIGEVQDIEVDSEKDPMLYHRRKFGPIPAEFYNE</sequence>
<dbReference type="Proteomes" id="UP000199163">
    <property type="component" value="Unassembled WGS sequence"/>
</dbReference>
<dbReference type="PANTHER" id="PTHR30466">
    <property type="entry name" value="FLAVIN REDUCTASE"/>
    <property type="match status" value="1"/>
</dbReference>